<sequence length="59" mass="6829">MMTTRLMQLVRYLGLIRQPHRATPKTFLQRTLDHNDAQMSPVQRATARAARKNPWILAG</sequence>
<dbReference type="AlphaFoldDB" id="A0A1A9F3H3"/>
<evidence type="ECO:0000313" key="1">
    <source>
        <dbReference type="EMBL" id="ANG64510.1"/>
    </source>
</evidence>
<reference evidence="1 2" key="2">
    <citation type="journal article" date="2018" name="Int. J. Syst. Evol. Microbiol.">
        <title>Marinobacterium aestuarii sp. nov., a benzene-degrading marine bacterium isolated from estuary sediment.</title>
        <authorList>
            <person name="Bae S.S."/>
            <person name="Jung J."/>
            <person name="Chung D."/>
            <person name="Baek K."/>
        </authorList>
    </citation>
    <scope>NUCLEOTIDE SEQUENCE [LARGE SCALE GENOMIC DNA]</scope>
    <source>
        <strain evidence="1 2">ST58-10</strain>
    </source>
</reference>
<keyword evidence="2" id="KW-1185">Reference proteome</keyword>
<proteinExistence type="predicted"/>
<dbReference type="OrthoDB" id="6089748at2"/>
<accession>A0A1A9F3H3</accession>
<protein>
    <submittedName>
        <fullName evidence="1">Uncharacterized protein</fullName>
    </submittedName>
</protein>
<organism evidence="1 2">
    <name type="scientific">Marinobacterium aestuarii</name>
    <dbReference type="NCBI Taxonomy" id="1821621"/>
    <lineage>
        <taxon>Bacteria</taxon>
        <taxon>Pseudomonadati</taxon>
        <taxon>Pseudomonadota</taxon>
        <taxon>Gammaproteobacteria</taxon>
        <taxon>Oceanospirillales</taxon>
        <taxon>Oceanospirillaceae</taxon>
        <taxon>Marinobacterium</taxon>
    </lineage>
</organism>
<reference evidence="2" key="1">
    <citation type="submission" date="2016-05" db="EMBL/GenBank/DDBJ databases">
        <authorList>
            <person name="Baek K."/>
            <person name="Yang S.-J."/>
        </authorList>
    </citation>
    <scope>NUCLEOTIDE SEQUENCE [LARGE SCALE GENOMIC DNA]</scope>
    <source>
        <strain evidence="2">ST58-10</strain>
    </source>
</reference>
<dbReference type="STRING" id="1821621.A8C75_19915"/>
<dbReference type="RefSeq" id="WP_067386112.1">
    <property type="nucleotide sequence ID" value="NZ_CP015839.1"/>
</dbReference>
<evidence type="ECO:0000313" key="2">
    <source>
        <dbReference type="Proteomes" id="UP000078070"/>
    </source>
</evidence>
<name>A0A1A9F3H3_9GAMM</name>
<dbReference type="KEGG" id="mars:A8C75_19915"/>
<dbReference type="EMBL" id="CP015839">
    <property type="protein sequence ID" value="ANG64510.1"/>
    <property type="molecule type" value="Genomic_DNA"/>
</dbReference>
<gene>
    <name evidence="1" type="ORF">A8C75_19915</name>
</gene>
<dbReference type="Proteomes" id="UP000078070">
    <property type="component" value="Chromosome"/>
</dbReference>